<reference evidence="2 3" key="1">
    <citation type="submission" date="2018-04" db="EMBL/GenBank/DDBJ databases">
        <title>WGS assembly of Panicum hallii var. hallii HAL2.</title>
        <authorList>
            <person name="Lovell J."/>
            <person name="Jenkins J."/>
            <person name="Lowry D."/>
            <person name="Mamidi S."/>
            <person name="Sreedasyam A."/>
            <person name="Weng X."/>
            <person name="Barry K."/>
            <person name="Bonette J."/>
            <person name="Campitelli B."/>
            <person name="Daum C."/>
            <person name="Gordon S."/>
            <person name="Gould B."/>
            <person name="Lipzen A."/>
            <person name="MacQueen A."/>
            <person name="Palacio-Mejia J."/>
            <person name="Plott C."/>
            <person name="Shakirov E."/>
            <person name="Shu S."/>
            <person name="Yoshinaga Y."/>
            <person name="Zane M."/>
            <person name="Rokhsar D."/>
            <person name="Grimwood J."/>
            <person name="Schmutz J."/>
            <person name="Juenger T."/>
        </authorList>
    </citation>
    <scope>NUCLEOTIDE SEQUENCE [LARGE SCALE GENOMIC DNA]</scope>
    <source>
        <strain evidence="3">cv. HAL2</strain>
    </source>
</reference>
<evidence type="ECO:0000313" key="3">
    <source>
        <dbReference type="Proteomes" id="UP000244336"/>
    </source>
</evidence>
<dbReference type="EMBL" id="CM009756">
    <property type="protein sequence ID" value="PUZ45039.1"/>
    <property type="molecule type" value="Genomic_DNA"/>
</dbReference>
<organism evidence="2 3">
    <name type="scientific">Panicum hallii var. hallii</name>
    <dbReference type="NCBI Taxonomy" id="1504633"/>
    <lineage>
        <taxon>Eukaryota</taxon>
        <taxon>Viridiplantae</taxon>
        <taxon>Streptophyta</taxon>
        <taxon>Embryophyta</taxon>
        <taxon>Tracheophyta</taxon>
        <taxon>Spermatophyta</taxon>
        <taxon>Magnoliopsida</taxon>
        <taxon>Liliopsida</taxon>
        <taxon>Poales</taxon>
        <taxon>Poaceae</taxon>
        <taxon>PACMAD clade</taxon>
        <taxon>Panicoideae</taxon>
        <taxon>Panicodae</taxon>
        <taxon>Paniceae</taxon>
        <taxon>Panicinae</taxon>
        <taxon>Panicum</taxon>
        <taxon>Panicum sect. Panicum</taxon>
    </lineage>
</organism>
<proteinExistence type="predicted"/>
<evidence type="ECO:0000313" key="2">
    <source>
        <dbReference type="EMBL" id="PUZ45039.1"/>
    </source>
</evidence>
<evidence type="ECO:0000256" key="1">
    <source>
        <dbReference type="SAM" id="MobiDB-lite"/>
    </source>
</evidence>
<protein>
    <submittedName>
        <fullName evidence="2">Uncharacterized protein</fullName>
    </submittedName>
</protein>
<sequence length="85" mass="9765">MTSATRHGRVPAMDRRRNGRSRRSSWLRPVLRFVESQVDYYWSQLLLQGQEMALVTEAPEPPRSGPSRAAVEPALRLLLSFVDKE</sequence>
<gene>
    <name evidence="2" type="ORF">GQ55_8G187900</name>
</gene>
<dbReference type="Gramene" id="PUZ45039">
    <property type="protein sequence ID" value="PUZ45039"/>
    <property type="gene ID" value="GQ55_8G187900"/>
</dbReference>
<feature type="region of interest" description="Disordered" evidence="1">
    <location>
        <begin position="1"/>
        <end position="23"/>
    </location>
</feature>
<name>A0A2T7CNW6_9POAL</name>
<keyword evidence="3" id="KW-1185">Reference proteome</keyword>
<dbReference type="Proteomes" id="UP000244336">
    <property type="component" value="Chromosome 8"/>
</dbReference>
<accession>A0A2T7CNW6</accession>
<dbReference type="AlphaFoldDB" id="A0A2T7CNW6"/>